<comment type="caution">
    <text evidence="6">The sequence shown here is derived from an EMBL/GenBank/DDBJ whole genome shotgun (WGS) entry which is preliminary data.</text>
</comment>
<feature type="domain" description="Thiolase-like protein type 1 additional C-terminal" evidence="5">
    <location>
        <begin position="420"/>
        <end position="492"/>
    </location>
</feature>
<dbReference type="PANTHER" id="PTHR18919:SF139">
    <property type="entry name" value="THIOLASE-LIKE PROTEIN TYPE 1 ADDITIONAL C-TERMINAL DOMAIN-CONTAINING PROTEIN"/>
    <property type="match status" value="1"/>
</dbReference>
<dbReference type="RefSeq" id="WP_305930235.1">
    <property type="nucleotide sequence ID" value="NZ_JAVAIL010000003.1"/>
</dbReference>
<dbReference type="PANTHER" id="PTHR18919">
    <property type="entry name" value="ACETYL-COA C-ACYLTRANSFERASE"/>
    <property type="match status" value="1"/>
</dbReference>
<dbReference type="InterPro" id="IPR040771">
    <property type="entry name" value="TLP1_add_C"/>
</dbReference>
<evidence type="ECO:0000256" key="4">
    <source>
        <dbReference type="SAM" id="MobiDB-lite"/>
    </source>
</evidence>
<evidence type="ECO:0000256" key="2">
    <source>
        <dbReference type="ARBA" id="ARBA00022679"/>
    </source>
</evidence>
<keyword evidence="7" id="KW-1185">Reference proteome</keyword>
<dbReference type="EMBL" id="JAVAIL010000003">
    <property type="protein sequence ID" value="MDP4540091.1"/>
    <property type="molecule type" value="Genomic_DNA"/>
</dbReference>
<comment type="similarity">
    <text evidence="1">Belongs to the thiolase-like superfamily. Thiolase family.</text>
</comment>
<accession>A0ABT9H9U3</accession>
<gene>
    <name evidence="6" type="ORF">Q9K01_10680</name>
</gene>
<dbReference type="InterPro" id="IPR016039">
    <property type="entry name" value="Thiolase-like"/>
</dbReference>
<evidence type="ECO:0000256" key="3">
    <source>
        <dbReference type="ARBA" id="ARBA00023315"/>
    </source>
</evidence>
<keyword evidence="2" id="KW-0808">Transferase</keyword>
<reference evidence="6 7" key="1">
    <citation type="submission" date="2023-08" db="EMBL/GenBank/DDBJ databases">
        <title>genomic of DY56.</title>
        <authorList>
            <person name="Wang Y."/>
        </authorList>
    </citation>
    <scope>NUCLEOTIDE SEQUENCE [LARGE SCALE GENOMIC DNA]</scope>
    <source>
        <strain evidence="6 7">DY56-A-20</strain>
    </source>
</reference>
<dbReference type="SUPFAM" id="SSF53901">
    <property type="entry name" value="Thiolase-like"/>
    <property type="match status" value="1"/>
</dbReference>
<evidence type="ECO:0000259" key="5">
    <source>
        <dbReference type="Pfam" id="PF18313"/>
    </source>
</evidence>
<evidence type="ECO:0000313" key="6">
    <source>
        <dbReference type="EMBL" id="MDP4540091.1"/>
    </source>
</evidence>
<feature type="region of interest" description="Disordered" evidence="4">
    <location>
        <begin position="1"/>
        <end position="28"/>
    </location>
</feature>
<proteinExistence type="inferred from homology"/>
<sequence length="507" mass="53613">MDERDETGERTPVIVGVGQVNDRPERPEDGLDPIGLMAEALRRADGDAGGRLLAGCDSLAVVSQLAWPQLNPVDGKLAEALGIAPAQSEQTAMPNGDSPIRLLHEAANRIGAGEARICAVVGAEALRTAAQLAAAKAKAGEDKPNALRDASHRRRVGYAQSYGLTVPVDVYPLYENAGRAAYGQSLAEGQAESGALWAGMSEIAAQCDHAWIRDAVAAEDIVTPSERNRPLAFPYTKLQVANSSVNQGAGFLVTSLAEARRRGIPEERLIHIGYGAAAHENGDFLQRDSYAGSPGLTVSIARTLELNGVTAADLDHVELYSCFPCVPKMARRVLDWPLDRPITRFGGLTFGGGPIGNYMSHAVACMVETLRETGGRGLLFANGGYATHNHTILLSAEPTEAQFPQDFDYQAEADALRGEIPPLDEAYCGPAAIETYTVHYARDGAPRLGTVVARTPAGTRTLASVPPEDKATLDLLTSGAHEPVGSAGTILAGETGDDLRRWVPDAA</sequence>
<organism evidence="6 7">
    <name type="scientific">Qipengyuania benthica</name>
    <dbReference type="NCBI Taxonomy" id="3067651"/>
    <lineage>
        <taxon>Bacteria</taxon>
        <taxon>Pseudomonadati</taxon>
        <taxon>Pseudomonadota</taxon>
        <taxon>Alphaproteobacteria</taxon>
        <taxon>Sphingomonadales</taxon>
        <taxon>Erythrobacteraceae</taxon>
        <taxon>Qipengyuania</taxon>
    </lineage>
</organism>
<dbReference type="Pfam" id="PF18313">
    <property type="entry name" value="TLP1_add_C"/>
    <property type="match status" value="1"/>
</dbReference>
<dbReference type="Gene3D" id="2.40.50.840">
    <property type="match status" value="1"/>
</dbReference>
<protein>
    <submittedName>
        <fullName evidence="6">Acetyl-CoA acetyltransferase</fullName>
    </submittedName>
</protein>
<dbReference type="Gene3D" id="3.40.47.10">
    <property type="match status" value="1"/>
</dbReference>
<evidence type="ECO:0000256" key="1">
    <source>
        <dbReference type="ARBA" id="ARBA00010982"/>
    </source>
</evidence>
<evidence type="ECO:0000313" key="7">
    <source>
        <dbReference type="Proteomes" id="UP001235664"/>
    </source>
</evidence>
<keyword evidence="3" id="KW-0012">Acyltransferase</keyword>
<dbReference type="Proteomes" id="UP001235664">
    <property type="component" value="Unassembled WGS sequence"/>
</dbReference>
<name>A0ABT9H9U3_9SPHN</name>